<evidence type="ECO:0000256" key="1">
    <source>
        <dbReference type="SAM" id="SignalP"/>
    </source>
</evidence>
<sequence>MKYVLILMLLGGSQSFAQQNATKLYDQFAGDVRDKILYPIELERLKKPVACLIRVLVDPGKNVLEMDMSDSADSTLKAQFVKVKDKLNSKFLSNYLRYDYRSSSIHTFVIPFSLSIHSIGTGERQAPVQAIEINDVRKYTQFDGKELTGEVIFLPQIFREQSVAQR</sequence>
<comment type="caution">
    <text evidence="2">The sequence shown here is derived from an EMBL/GenBank/DDBJ whole genome shotgun (WGS) entry which is preliminary data.</text>
</comment>
<name>A0ABW5XLK0_9SPHI</name>
<protein>
    <recommendedName>
        <fullName evidence="4">TonB-like protein</fullName>
    </recommendedName>
</protein>
<proteinExistence type="predicted"/>
<evidence type="ECO:0000313" key="2">
    <source>
        <dbReference type="EMBL" id="MFD2863671.1"/>
    </source>
</evidence>
<evidence type="ECO:0008006" key="4">
    <source>
        <dbReference type="Google" id="ProtNLM"/>
    </source>
</evidence>
<gene>
    <name evidence="2" type="ORF">ACFSYC_03130</name>
</gene>
<dbReference type="EMBL" id="JBHUON010000002">
    <property type="protein sequence ID" value="MFD2863671.1"/>
    <property type="molecule type" value="Genomic_DNA"/>
</dbReference>
<organism evidence="2 3">
    <name type="scientific">Mucilaginibacter antarcticus</name>
    <dbReference type="NCBI Taxonomy" id="1855725"/>
    <lineage>
        <taxon>Bacteria</taxon>
        <taxon>Pseudomonadati</taxon>
        <taxon>Bacteroidota</taxon>
        <taxon>Sphingobacteriia</taxon>
        <taxon>Sphingobacteriales</taxon>
        <taxon>Sphingobacteriaceae</taxon>
        <taxon>Mucilaginibacter</taxon>
    </lineage>
</organism>
<feature type="chain" id="PRO_5045694569" description="TonB-like protein" evidence="1">
    <location>
        <begin position="18"/>
        <end position="166"/>
    </location>
</feature>
<evidence type="ECO:0000313" key="3">
    <source>
        <dbReference type="Proteomes" id="UP001597601"/>
    </source>
</evidence>
<dbReference type="RefSeq" id="WP_377123420.1">
    <property type="nucleotide sequence ID" value="NZ_JBHUON010000002.1"/>
</dbReference>
<keyword evidence="3" id="KW-1185">Reference proteome</keyword>
<feature type="signal peptide" evidence="1">
    <location>
        <begin position="1"/>
        <end position="17"/>
    </location>
</feature>
<keyword evidence="1" id="KW-0732">Signal</keyword>
<accession>A0ABW5XLK0</accession>
<reference evidence="3" key="1">
    <citation type="journal article" date="2019" name="Int. J. Syst. Evol. Microbiol.">
        <title>The Global Catalogue of Microorganisms (GCM) 10K type strain sequencing project: providing services to taxonomists for standard genome sequencing and annotation.</title>
        <authorList>
            <consortium name="The Broad Institute Genomics Platform"/>
            <consortium name="The Broad Institute Genome Sequencing Center for Infectious Disease"/>
            <person name="Wu L."/>
            <person name="Ma J."/>
        </authorList>
    </citation>
    <scope>NUCLEOTIDE SEQUENCE [LARGE SCALE GENOMIC DNA]</scope>
    <source>
        <strain evidence="3">KCTC 52232</strain>
    </source>
</reference>
<dbReference type="Proteomes" id="UP001597601">
    <property type="component" value="Unassembled WGS sequence"/>
</dbReference>